<feature type="transmembrane region" description="Helical" evidence="2">
    <location>
        <begin position="51"/>
        <end position="72"/>
    </location>
</feature>
<evidence type="ECO:0000256" key="2">
    <source>
        <dbReference type="SAM" id="Phobius"/>
    </source>
</evidence>
<evidence type="ECO:0000313" key="4">
    <source>
        <dbReference type="EMBL" id="JAU89222.1"/>
    </source>
</evidence>
<dbReference type="SUPFAM" id="SSF57850">
    <property type="entry name" value="RING/U-box"/>
    <property type="match status" value="1"/>
</dbReference>
<dbReference type="PROSITE" id="PS50089">
    <property type="entry name" value="ZF_RING_2"/>
    <property type="match status" value="1"/>
</dbReference>
<dbReference type="Pfam" id="PF13639">
    <property type="entry name" value="zf-RING_2"/>
    <property type="match status" value="1"/>
</dbReference>
<accession>A0A1J3J9P9</accession>
<keyword evidence="2" id="KW-0812">Transmembrane</keyword>
<dbReference type="PANTHER" id="PTHR22765:SF434">
    <property type="entry name" value="GB|AAD18119.1-RELATED"/>
    <property type="match status" value="1"/>
</dbReference>
<dbReference type="SMART" id="SM00184">
    <property type="entry name" value="RING"/>
    <property type="match status" value="1"/>
</dbReference>
<dbReference type="EMBL" id="GEVM01016716">
    <property type="protein sequence ID" value="JAU89222.1"/>
    <property type="molecule type" value="Transcribed_RNA"/>
</dbReference>
<keyword evidence="1" id="KW-0863">Zinc-finger</keyword>
<proteinExistence type="predicted"/>
<dbReference type="InterPro" id="IPR001841">
    <property type="entry name" value="Znf_RING"/>
</dbReference>
<dbReference type="GO" id="GO:0006511">
    <property type="term" value="P:ubiquitin-dependent protein catabolic process"/>
    <property type="evidence" value="ECO:0007669"/>
    <property type="project" value="TreeGrafter"/>
</dbReference>
<keyword evidence="2" id="KW-0472">Membrane</keyword>
<dbReference type="PANTHER" id="PTHR22765">
    <property type="entry name" value="RING FINGER AND PROTEASE ASSOCIATED DOMAIN-CONTAINING"/>
    <property type="match status" value="1"/>
</dbReference>
<keyword evidence="1" id="KW-0479">Metal-binding</keyword>
<keyword evidence="1" id="KW-0862">Zinc</keyword>
<evidence type="ECO:0000259" key="3">
    <source>
        <dbReference type="PROSITE" id="PS50089"/>
    </source>
</evidence>
<dbReference type="GO" id="GO:0061630">
    <property type="term" value="F:ubiquitin protein ligase activity"/>
    <property type="evidence" value="ECO:0007669"/>
    <property type="project" value="TreeGrafter"/>
</dbReference>
<reference evidence="4" key="1">
    <citation type="submission" date="2016-07" db="EMBL/GenBank/DDBJ databases">
        <title>De novo transcriptome assembly of four accessions of the metal hyperaccumulator plant Noccaea caerulescens.</title>
        <authorList>
            <person name="Blande D."/>
            <person name="Halimaa P."/>
            <person name="Tervahauta A.I."/>
            <person name="Aarts M.G."/>
            <person name="Karenlampi S.O."/>
        </authorList>
    </citation>
    <scope>NUCLEOTIDE SEQUENCE</scope>
</reference>
<keyword evidence="2" id="KW-1133">Transmembrane helix</keyword>
<feature type="domain" description="RING-type" evidence="3">
    <location>
        <begin position="106"/>
        <end position="144"/>
    </location>
</feature>
<dbReference type="InterPro" id="IPR013083">
    <property type="entry name" value="Znf_RING/FYVE/PHD"/>
</dbReference>
<dbReference type="AlphaFoldDB" id="A0A1J3J9P9"/>
<evidence type="ECO:0000256" key="1">
    <source>
        <dbReference type="PROSITE-ProRule" id="PRU00175"/>
    </source>
</evidence>
<dbReference type="GO" id="GO:0008270">
    <property type="term" value="F:zinc ion binding"/>
    <property type="evidence" value="ECO:0007669"/>
    <property type="project" value="UniProtKB-KW"/>
</dbReference>
<protein>
    <submittedName>
        <fullName evidence="4">RING finger protein 44</fullName>
    </submittedName>
</protein>
<gene>
    <name evidence="4" type="ORF">MP_TR26750_c29_g1_i1_g.78706</name>
</gene>
<name>A0A1J3J9P9_NOCCA</name>
<dbReference type="InterPro" id="IPR051826">
    <property type="entry name" value="E3_ubiquitin-ligase_domain"/>
</dbReference>
<sequence>MKLTDQLSSSSSYSYSSSSPSFQPLFFIFKMSGGVLNEDHEDFISRRVTKIIVLVLVIIIGSVVIGVIGFFLGDCLKKIRRLSEKKINLPSVMMESFHFQNDEVECVICLEPFEPNAMLAQTPCGHAFHSECLAQWRRNCPVCRIRL</sequence>
<dbReference type="Gene3D" id="3.30.40.10">
    <property type="entry name" value="Zinc/RING finger domain, C3HC4 (zinc finger)"/>
    <property type="match status" value="1"/>
</dbReference>
<organism evidence="4">
    <name type="scientific">Noccaea caerulescens</name>
    <name type="common">Alpine penny-cress</name>
    <name type="synonym">Thlaspi caerulescens</name>
    <dbReference type="NCBI Taxonomy" id="107243"/>
    <lineage>
        <taxon>Eukaryota</taxon>
        <taxon>Viridiplantae</taxon>
        <taxon>Streptophyta</taxon>
        <taxon>Embryophyta</taxon>
        <taxon>Tracheophyta</taxon>
        <taxon>Spermatophyta</taxon>
        <taxon>Magnoliopsida</taxon>
        <taxon>eudicotyledons</taxon>
        <taxon>Gunneridae</taxon>
        <taxon>Pentapetalae</taxon>
        <taxon>rosids</taxon>
        <taxon>malvids</taxon>
        <taxon>Brassicales</taxon>
        <taxon>Brassicaceae</taxon>
        <taxon>Coluteocarpeae</taxon>
        <taxon>Noccaea</taxon>
    </lineage>
</organism>